<reference evidence="2" key="1">
    <citation type="submission" date="2023-06" db="EMBL/GenBank/DDBJ databases">
        <authorList>
            <person name="Kurt Z."/>
        </authorList>
    </citation>
    <scope>NUCLEOTIDE SEQUENCE</scope>
</reference>
<gene>
    <name evidence="2" type="ORF">HINF_LOCUS50241</name>
    <name evidence="3" type="ORF">HINF_LOCUS71203</name>
</gene>
<feature type="coiled-coil region" evidence="1">
    <location>
        <begin position="119"/>
        <end position="153"/>
    </location>
</feature>
<reference evidence="3 4" key="2">
    <citation type="submission" date="2024-07" db="EMBL/GenBank/DDBJ databases">
        <authorList>
            <person name="Akdeniz Z."/>
        </authorList>
    </citation>
    <scope>NUCLEOTIDE SEQUENCE [LARGE SCALE GENOMIC DNA]</scope>
</reference>
<evidence type="ECO:0000313" key="4">
    <source>
        <dbReference type="Proteomes" id="UP001642409"/>
    </source>
</evidence>
<dbReference type="AlphaFoldDB" id="A0AA86QMW8"/>
<evidence type="ECO:0000313" key="3">
    <source>
        <dbReference type="EMBL" id="CAL6101463.1"/>
    </source>
</evidence>
<accession>A0AA86QMW8</accession>
<dbReference type="Proteomes" id="UP001642409">
    <property type="component" value="Unassembled WGS sequence"/>
</dbReference>
<protein>
    <submittedName>
        <fullName evidence="2">Uncharacterized protein</fullName>
    </submittedName>
</protein>
<comment type="caution">
    <text evidence="2">The sequence shown here is derived from an EMBL/GenBank/DDBJ whole genome shotgun (WGS) entry which is preliminary data.</text>
</comment>
<name>A0AA86QMW8_9EUKA</name>
<organism evidence="2">
    <name type="scientific">Hexamita inflata</name>
    <dbReference type="NCBI Taxonomy" id="28002"/>
    <lineage>
        <taxon>Eukaryota</taxon>
        <taxon>Metamonada</taxon>
        <taxon>Diplomonadida</taxon>
        <taxon>Hexamitidae</taxon>
        <taxon>Hexamitinae</taxon>
        <taxon>Hexamita</taxon>
    </lineage>
</organism>
<proteinExistence type="predicted"/>
<keyword evidence="1" id="KW-0175">Coiled coil</keyword>
<dbReference type="EMBL" id="CATOUU010000958">
    <property type="protein sequence ID" value="CAI9962596.1"/>
    <property type="molecule type" value="Genomic_DNA"/>
</dbReference>
<sequence length="209" mass="24632">MKGPPNPLSKLKLNDDPILVDNEFQMLLSECGEHLSAQFSEFQKKAIPVIQENYMHRNLIFSKCFSEMETYKKLQQEAQSDIKVYFEKYKVLVKNETLKYGQELNTSDINLLKVKNNDRNILTETKQDLDQKLKHYKTQLKQIEKKLERDQVMISQHGNMDDIAGADFFDNYEKSLKTLNGMKDKLEIMNKFKDECIQKQNEIQQVIDK</sequence>
<evidence type="ECO:0000313" key="2">
    <source>
        <dbReference type="EMBL" id="CAI9962596.1"/>
    </source>
</evidence>
<keyword evidence="4" id="KW-1185">Reference proteome</keyword>
<evidence type="ECO:0000256" key="1">
    <source>
        <dbReference type="SAM" id="Coils"/>
    </source>
</evidence>
<dbReference type="EMBL" id="CAXDID020000544">
    <property type="protein sequence ID" value="CAL6101463.1"/>
    <property type="molecule type" value="Genomic_DNA"/>
</dbReference>